<dbReference type="EMBL" id="CP019640">
    <property type="protein sequence ID" value="AQQ54030.1"/>
    <property type="molecule type" value="Genomic_DNA"/>
</dbReference>
<dbReference type="RefSeq" id="WP_077589923.1">
    <property type="nucleotide sequence ID" value="NZ_CP019640.1"/>
</dbReference>
<dbReference type="GO" id="GO:0005975">
    <property type="term" value="P:carbohydrate metabolic process"/>
    <property type="evidence" value="ECO:0007669"/>
    <property type="project" value="InterPro"/>
</dbReference>
<dbReference type="InterPro" id="IPR008928">
    <property type="entry name" value="6-hairpin_glycosidase_sf"/>
</dbReference>
<dbReference type="SUPFAM" id="SSF48208">
    <property type="entry name" value="Six-hairpin glycosidases"/>
    <property type="match status" value="1"/>
</dbReference>
<dbReference type="Gene3D" id="1.50.10.10">
    <property type="match status" value="1"/>
</dbReference>
<evidence type="ECO:0000313" key="2">
    <source>
        <dbReference type="Proteomes" id="UP000188184"/>
    </source>
</evidence>
<keyword evidence="2" id="KW-1185">Reference proteome</keyword>
<accession>A0A1Q2L0P2</accession>
<gene>
    <name evidence="1" type="ORF">B0X71_13600</name>
</gene>
<dbReference type="AlphaFoldDB" id="A0A1Q2L0P2"/>
<dbReference type="InterPro" id="IPR012341">
    <property type="entry name" value="6hp_glycosidase-like_sf"/>
</dbReference>
<dbReference type="KEGG" id="pmar:B0X71_13600"/>
<name>A0A1Q2L0P2_9BACL</name>
<proteinExistence type="predicted"/>
<protein>
    <submittedName>
        <fullName evidence="1">Uncharacterized protein</fullName>
    </submittedName>
</protein>
<organism evidence="1 2">
    <name type="scientific">Planococcus lenghuensis</name>
    <dbReference type="NCBI Taxonomy" id="2213202"/>
    <lineage>
        <taxon>Bacteria</taxon>
        <taxon>Bacillati</taxon>
        <taxon>Bacillota</taxon>
        <taxon>Bacilli</taxon>
        <taxon>Bacillales</taxon>
        <taxon>Caryophanaceae</taxon>
        <taxon>Planococcus</taxon>
    </lineage>
</organism>
<evidence type="ECO:0000313" key="1">
    <source>
        <dbReference type="EMBL" id="AQQ54030.1"/>
    </source>
</evidence>
<dbReference type="PROSITE" id="PS51257">
    <property type="entry name" value="PROKAR_LIPOPROTEIN"/>
    <property type="match status" value="1"/>
</dbReference>
<dbReference type="OrthoDB" id="1779554at2"/>
<reference evidence="1 2" key="1">
    <citation type="submission" date="2017-02" db="EMBL/GenBank/DDBJ databases">
        <title>The complete genomic sequence of a novel cold adapted crude oil-degrading bacterium Planococcus qaidamina Y42.</title>
        <authorList>
            <person name="Yang R."/>
        </authorList>
    </citation>
    <scope>NUCLEOTIDE SEQUENCE [LARGE SCALE GENOMIC DNA]</scope>
    <source>
        <strain evidence="1 2">Y42</strain>
    </source>
</reference>
<dbReference type="Proteomes" id="UP000188184">
    <property type="component" value="Chromosome"/>
</dbReference>
<sequence>MNKWLQALLAVVALVGCAGDDPQQSQDTEKGTAVQQEVAAKYMNEEGFIHAYPDKQDSAYLSESIGLYMQYLVEAGDAEAFAGQFRRLQEAFITEEQGGTFVRWVLYENSNVNALIDDMRLIRVLREGAERFGEPAYRELADRLASTLLRLQQTESYPVDYYDWSIGQPAQRITLSYLIDDPSGTVGGQDLLENVDETELFFPEYYDFQQGNYVKNDEVHMIDQLLIAINRADKGLSSDRFDDWLLTEWNTEGKVFGRYDRNSLQATVPYESLAVYYFLQAYFERIGEPELAEEVTANVRVIASEHDEDALHFFDYIHYQLLLQKKD</sequence>